<dbReference type="SMART" id="SM00490">
    <property type="entry name" value="HELICc"/>
    <property type="match status" value="1"/>
</dbReference>
<comment type="cofactor">
    <cofactor evidence="1">
        <name>Mn(2+)</name>
        <dbReference type="ChEBI" id="CHEBI:29035"/>
    </cofactor>
</comment>
<dbReference type="Gene3D" id="3.40.50.300">
    <property type="entry name" value="P-loop containing nucleotide triphosphate hydrolases"/>
    <property type="match status" value="2"/>
</dbReference>
<evidence type="ECO:0000313" key="15">
    <source>
        <dbReference type="EMBL" id="KZF23243.1"/>
    </source>
</evidence>
<dbReference type="PANTHER" id="PTHR12131:SF1">
    <property type="entry name" value="ATP-DEPENDENT RNA HELICASE SUPV3L1, MITOCHONDRIAL-RELATED"/>
    <property type="match status" value="1"/>
</dbReference>
<keyword evidence="16" id="KW-1185">Reference proteome</keyword>
<comment type="catalytic activity">
    <reaction evidence="11">
        <text>ATP + H2O = ADP + phosphate + H(+)</text>
        <dbReference type="Rhea" id="RHEA:13065"/>
        <dbReference type="ChEBI" id="CHEBI:15377"/>
        <dbReference type="ChEBI" id="CHEBI:15378"/>
        <dbReference type="ChEBI" id="CHEBI:30616"/>
        <dbReference type="ChEBI" id="CHEBI:43474"/>
        <dbReference type="ChEBI" id="CHEBI:456216"/>
        <dbReference type="EC" id="3.6.4.13"/>
    </reaction>
</comment>
<accession>A0A165HB57</accession>
<dbReference type="Pfam" id="PF00271">
    <property type="entry name" value="Helicase_C"/>
    <property type="match status" value="1"/>
</dbReference>
<reference evidence="15 16" key="1">
    <citation type="journal article" date="2016" name="Fungal Biol.">
        <title>The genome of Xylona heveae provides a window into fungal endophytism.</title>
        <authorList>
            <person name="Gazis R."/>
            <person name="Kuo A."/>
            <person name="Riley R."/>
            <person name="LaButti K."/>
            <person name="Lipzen A."/>
            <person name="Lin J."/>
            <person name="Amirebrahimi M."/>
            <person name="Hesse C.N."/>
            <person name="Spatafora J.W."/>
            <person name="Henrissat B."/>
            <person name="Hainaut M."/>
            <person name="Grigoriev I.V."/>
            <person name="Hibbett D.S."/>
        </authorList>
    </citation>
    <scope>NUCLEOTIDE SEQUENCE [LARGE SCALE GENOMIC DNA]</scope>
    <source>
        <strain evidence="15 16">TC161</strain>
    </source>
</reference>
<organism evidence="15 16">
    <name type="scientific">Xylona heveae (strain CBS 132557 / TC161)</name>
    <dbReference type="NCBI Taxonomy" id="1328760"/>
    <lineage>
        <taxon>Eukaryota</taxon>
        <taxon>Fungi</taxon>
        <taxon>Dikarya</taxon>
        <taxon>Ascomycota</taxon>
        <taxon>Pezizomycotina</taxon>
        <taxon>Xylonomycetes</taxon>
        <taxon>Xylonales</taxon>
        <taxon>Xylonaceae</taxon>
        <taxon>Xylona</taxon>
    </lineage>
</organism>
<gene>
    <name evidence="15" type="ORF">L228DRAFT_245983</name>
</gene>
<evidence type="ECO:0000256" key="7">
    <source>
        <dbReference type="ARBA" id="ARBA00022806"/>
    </source>
</evidence>
<dbReference type="GO" id="GO:0003724">
    <property type="term" value="F:RNA helicase activity"/>
    <property type="evidence" value="ECO:0007669"/>
    <property type="project" value="UniProtKB-EC"/>
</dbReference>
<dbReference type="FunFam" id="3.40.50.300:FF:001549">
    <property type="entry name" value="SUV3p ATP-dependent RNA helicase"/>
    <property type="match status" value="1"/>
</dbReference>
<dbReference type="OrthoDB" id="6692397at2759"/>
<keyword evidence="8" id="KW-0067">ATP-binding</keyword>
<keyword evidence="9" id="KW-0809">Transit peptide</keyword>
<dbReference type="CDD" id="cd17913">
    <property type="entry name" value="DEXQc_Suv3"/>
    <property type="match status" value="1"/>
</dbReference>
<name>A0A165HB57_XYLHT</name>
<dbReference type="GO" id="GO:0016787">
    <property type="term" value="F:hydrolase activity"/>
    <property type="evidence" value="ECO:0007669"/>
    <property type="project" value="UniProtKB-KW"/>
</dbReference>
<dbReference type="GO" id="GO:0045025">
    <property type="term" value="C:mitochondrial degradosome"/>
    <property type="evidence" value="ECO:0007669"/>
    <property type="project" value="TreeGrafter"/>
</dbReference>
<dbReference type="InterPro" id="IPR055206">
    <property type="entry name" value="DEXQc_SUV3"/>
</dbReference>
<dbReference type="RefSeq" id="XP_018188798.1">
    <property type="nucleotide sequence ID" value="XM_018332294.1"/>
</dbReference>
<dbReference type="Pfam" id="PF18147">
    <property type="entry name" value="Suv3_C_1"/>
    <property type="match status" value="1"/>
</dbReference>
<comment type="cofactor">
    <cofactor evidence="2">
        <name>Mg(2+)</name>
        <dbReference type="ChEBI" id="CHEBI:18420"/>
    </cofactor>
</comment>
<evidence type="ECO:0000256" key="2">
    <source>
        <dbReference type="ARBA" id="ARBA00001946"/>
    </source>
</evidence>
<evidence type="ECO:0000256" key="8">
    <source>
        <dbReference type="ARBA" id="ARBA00022840"/>
    </source>
</evidence>
<feature type="region of interest" description="Disordered" evidence="13">
    <location>
        <begin position="487"/>
        <end position="517"/>
    </location>
</feature>
<dbReference type="FunFam" id="1.20.272.40:FF:000002">
    <property type="entry name" value="ATP-dependent RNA helicase SUV3, mitochondrial"/>
    <property type="match status" value="1"/>
</dbReference>
<dbReference type="PANTHER" id="PTHR12131">
    <property type="entry name" value="ATP-DEPENDENT RNA AND DNA HELICASE"/>
    <property type="match status" value="1"/>
</dbReference>
<dbReference type="SUPFAM" id="SSF52540">
    <property type="entry name" value="P-loop containing nucleoside triphosphate hydrolases"/>
    <property type="match status" value="1"/>
</dbReference>
<dbReference type="GO" id="GO:0000965">
    <property type="term" value="P:mitochondrial RNA 3'-end processing"/>
    <property type="evidence" value="ECO:0007669"/>
    <property type="project" value="TreeGrafter"/>
</dbReference>
<evidence type="ECO:0000259" key="14">
    <source>
        <dbReference type="PROSITE" id="PS51194"/>
    </source>
</evidence>
<dbReference type="InterPro" id="IPR044774">
    <property type="entry name" value="Suv3_DEXQc"/>
</dbReference>
<dbReference type="InterPro" id="IPR001650">
    <property type="entry name" value="Helicase_C-like"/>
</dbReference>
<dbReference type="InterPro" id="IPR050699">
    <property type="entry name" value="RNA-DNA_Helicase"/>
</dbReference>
<dbReference type="Gene3D" id="1.20.58.1080">
    <property type="match status" value="1"/>
</dbReference>
<dbReference type="STRING" id="1328760.A0A165HB57"/>
<proteinExistence type="predicted"/>
<dbReference type="GO" id="GO:0005524">
    <property type="term" value="F:ATP binding"/>
    <property type="evidence" value="ECO:0007669"/>
    <property type="project" value="UniProtKB-KW"/>
</dbReference>
<dbReference type="Pfam" id="PF22527">
    <property type="entry name" value="DEXQc_Suv3"/>
    <property type="match status" value="1"/>
</dbReference>
<evidence type="ECO:0000256" key="5">
    <source>
        <dbReference type="ARBA" id="ARBA00022741"/>
    </source>
</evidence>
<dbReference type="InterPro" id="IPR027417">
    <property type="entry name" value="P-loop_NTPase"/>
</dbReference>
<dbReference type="EC" id="3.6.4.13" evidence="4"/>
<dbReference type="AlphaFoldDB" id="A0A165HB57"/>
<dbReference type="GeneID" id="28897431"/>
<comment type="subcellular location">
    <subcellularLocation>
        <location evidence="3">Mitochondrion</location>
    </subcellularLocation>
</comment>
<keyword evidence="5" id="KW-0547">Nucleotide-binding</keyword>
<dbReference type="FunCoup" id="A0A165HB57">
    <property type="interactions" value="664"/>
</dbReference>
<evidence type="ECO:0000256" key="1">
    <source>
        <dbReference type="ARBA" id="ARBA00001936"/>
    </source>
</evidence>
<dbReference type="CDD" id="cd18805">
    <property type="entry name" value="SF2_C_suv3"/>
    <property type="match status" value="1"/>
</dbReference>
<dbReference type="EMBL" id="KV407457">
    <property type="protein sequence ID" value="KZF23243.1"/>
    <property type="molecule type" value="Genomic_DNA"/>
</dbReference>
<evidence type="ECO:0000256" key="6">
    <source>
        <dbReference type="ARBA" id="ARBA00022801"/>
    </source>
</evidence>
<evidence type="ECO:0000256" key="3">
    <source>
        <dbReference type="ARBA" id="ARBA00004173"/>
    </source>
</evidence>
<dbReference type="PROSITE" id="PS51194">
    <property type="entry name" value="HELICASE_CTER"/>
    <property type="match status" value="1"/>
</dbReference>
<keyword evidence="7" id="KW-0347">Helicase</keyword>
<feature type="region of interest" description="Disordered" evidence="13">
    <location>
        <begin position="54"/>
        <end position="73"/>
    </location>
</feature>
<dbReference type="FunFam" id="3.40.50.300:FF:000269">
    <property type="entry name" value="ATP-dependent RNA helicase SUPV3L1, mitochondrial"/>
    <property type="match status" value="1"/>
</dbReference>
<dbReference type="Pfam" id="PF12513">
    <property type="entry name" value="SUV3_C"/>
    <property type="match status" value="1"/>
</dbReference>
<evidence type="ECO:0000256" key="4">
    <source>
        <dbReference type="ARBA" id="ARBA00012552"/>
    </source>
</evidence>
<evidence type="ECO:0000256" key="10">
    <source>
        <dbReference type="ARBA" id="ARBA00023128"/>
    </source>
</evidence>
<dbReference type="Gene3D" id="1.20.272.40">
    <property type="match status" value="1"/>
</dbReference>
<dbReference type="InParanoid" id="A0A165HB57"/>
<dbReference type="InterPro" id="IPR041082">
    <property type="entry name" value="Suv3_C_1"/>
</dbReference>
<evidence type="ECO:0000256" key="9">
    <source>
        <dbReference type="ARBA" id="ARBA00022946"/>
    </source>
</evidence>
<dbReference type="InterPro" id="IPR022192">
    <property type="entry name" value="SUV3_C"/>
</dbReference>
<dbReference type="Proteomes" id="UP000076632">
    <property type="component" value="Unassembled WGS sequence"/>
</dbReference>
<protein>
    <recommendedName>
        <fullName evidence="12">ATP-dependent RNA helicase SUV3, mitochondrial</fullName>
        <ecNumber evidence="4">3.6.4.13</ecNumber>
    </recommendedName>
</protein>
<dbReference type="OMA" id="QPANWYT"/>
<evidence type="ECO:0000256" key="12">
    <source>
        <dbReference type="ARBA" id="ARBA00071444"/>
    </source>
</evidence>
<evidence type="ECO:0000256" key="11">
    <source>
        <dbReference type="ARBA" id="ARBA00047984"/>
    </source>
</evidence>
<evidence type="ECO:0000256" key="13">
    <source>
        <dbReference type="SAM" id="MobiDB-lite"/>
    </source>
</evidence>
<keyword evidence="10" id="KW-0496">Mitochondrion</keyword>
<feature type="domain" description="Helicase C-terminal" evidence="14">
    <location>
        <begin position="374"/>
        <end position="528"/>
    </location>
</feature>
<evidence type="ECO:0000313" key="16">
    <source>
        <dbReference type="Proteomes" id="UP000076632"/>
    </source>
</evidence>
<sequence>MSRVLAMRGVGGQNQCIFCAFRIQQPWMPTHSRRVNDVIRRTRYISTSLPIAGSSASSFGGRRTPKDRPARFGGAAKRSGMLRIGGSKFRQDVKFTDIKDTIRERMDLLEENLGTTPQLEPLGLSEAVLKRHFEAFKRNVLRSFSQSNDETSGTMPLFHSLRAAFVDKDVRGLDSELKYTFYGHVASARFSKKDIEHQKMLADLRFPVEWYPGTRVIQRTIHLHVGPTNSGKTYHALKRLEQANTGVYAGPLRLLAHEVYSRLLALGKRCNLITGDDRKMTETSENAMNCCTVEMVPVNTKIDVAVIDEIQMIGSQSRGWAWTQAFLGVKAKEVHLCGEERVVPLIRALAASMGEELVIHRYQRLSPLKTMSTSLKGDLRQLRKGDCVVVFSRMGIHATKREIERATGKRVAIVYGSLPPEVRAQQAKLFNDESNDYDILVASDAIGMGLNLNIKRIIFESSQKHNGKEFRTLEVSDIKQIAGRAGRYRTASQATEEKSSPEAADVQTSDVSPDNVVAPLPPAKNLGLVTTLEQMDLKVVQEAMESEPEPIQSAGLFPPSAILEQFASYFPPETPFSYILLRLHELSRLHPRYHLCALRDQIEIADMIQPIKNLSIEDKVILCAAPVSARDPGVSQLVAAFAQCIANQGGGALLDIPEVNLELLDKPASSNMEYLRQLETLHKGLILYLWLSYRFAGVFTSRPLAFHVKEMVEERIDKSLHDYRFDPKVRKLLKRAREQSMIEKLTKGTISTEASDSGNDFPLKWDEGISALRLEEGATAARNQHVAS</sequence>
<keyword evidence="6" id="KW-0378">Hydrolase</keyword>